<dbReference type="AlphaFoldDB" id="A0AAV9GTA2"/>
<feature type="region of interest" description="Disordered" evidence="1">
    <location>
        <begin position="125"/>
        <end position="225"/>
    </location>
</feature>
<dbReference type="Proteomes" id="UP001321760">
    <property type="component" value="Unassembled WGS sequence"/>
</dbReference>
<reference evidence="2" key="1">
    <citation type="journal article" date="2023" name="Mol. Phylogenet. Evol.">
        <title>Genome-scale phylogeny and comparative genomics of the fungal order Sordariales.</title>
        <authorList>
            <person name="Hensen N."/>
            <person name="Bonometti L."/>
            <person name="Westerberg I."/>
            <person name="Brannstrom I.O."/>
            <person name="Guillou S."/>
            <person name="Cros-Aarteil S."/>
            <person name="Calhoun S."/>
            <person name="Haridas S."/>
            <person name="Kuo A."/>
            <person name="Mondo S."/>
            <person name="Pangilinan J."/>
            <person name="Riley R."/>
            <person name="LaButti K."/>
            <person name="Andreopoulos B."/>
            <person name="Lipzen A."/>
            <person name="Chen C."/>
            <person name="Yan M."/>
            <person name="Daum C."/>
            <person name="Ng V."/>
            <person name="Clum A."/>
            <person name="Steindorff A."/>
            <person name="Ohm R.A."/>
            <person name="Martin F."/>
            <person name="Silar P."/>
            <person name="Natvig D.O."/>
            <person name="Lalanne C."/>
            <person name="Gautier V."/>
            <person name="Ament-Velasquez S.L."/>
            <person name="Kruys A."/>
            <person name="Hutchinson M.I."/>
            <person name="Powell A.J."/>
            <person name="Barry K."/>
            <person name="Miller A.N."/>
            <person name="Grigoriev I.V."/>
            <person name="Debuchy R."/>
            <person name="Gladieux P."/>
            <person name="Hiltunen Thoren M."/>
            <person name="Johannesson H."/>
        </authorList>
    </citation>
    <scope>NUCLEOTIDE SEQUENCE</scope>
    <source>
        <strain evidence="2">PSN243</strain>
    </source>
</reference>
<comment type="caution">
    <text evidence="2">The sequence shown here is derived from an EMBL/GenBank/DDBJ whole genome shotgun (WGS) entry which is preliminary data.</text>
</comment>
<sequence>MNRAPTDQGDKTLSVRSRLQSVVSEDLGIEGARRLRVKLQAYWMKILDTREEALGPIPDDVLPSDMPNRIPQGAFHDGIRLLDLVDELLDDYKERVKLKPSIFAKARRADRRLVWNAAVHSDPASLLIKGPGSGSTEELSSQDEGLESQESSRETRDQSIVVHSPKPPASPSTQDMTEDDADSLFGGYANDLLHQSEGESVLYGPEPRDETEGVEIPEESPPRKSNEVRQLLSEWLERAQAGIQMAVAETLVIIEHMPDAASNGLIRILELLQEADSLVRAEGWVLED</sequence>
<name>A0AAV9GTA2_9PEZI</name>
<protein>
    <submittedName>
        <fullName evidence="2">Uncharacterized protein</fullName>
    </submittedName>
</protein>
<evidence type="ECO:0000256" key="1">
    <source>
        <dbReference type="SAM" id="MobiDB-lite"/>
    </source>
</evidence>
<dbReference type="EMBL" id="MU865928">
    <property type="protein sequence ID" value="KAK4451526.1"/>
    <property type="molecule type" value="Genomic_DNA"/>
</dbReference>
<organism evidence="2 3">
    <name type="scientific">Podospora aff. communis PSN243</name>
    <dbReference type="NCBI Taxonomy" id="3040156"/>
    <lineage>
        <taxon>Eukaryota</taxon>
        <taxon>Fungi</taxon>
        <taxon>Dikarya</taxon>
        <taxon>Ascomycota</taxon>
        <taxon>Pezizomycotina</taxon>
        <taxon>Sordariomycetes</taxon>
        <taxon>Sordariomycetidae</taxon>
        <taxon>Sordariales</taxon>
        <taxon>Podosporaceae</taxon>
        <taxon>Podospora</taxon>
    </lineage>
</organism>
<reference evidence="2" key="2">
    <citation type="submission" date="2023-05" db="EMBL/GenBank/DDBJ databases">
        <authorList>
            <consortium name="Lawrence Berkeley National Laboratory"/>
            <person name="Steindorff A."/>
            <person name="Hensen N."/>
            <person name="Bonometti L."/>
            <person name="Westerberg I."/>
            <person name="Brannstrom I.O."/>
            <person name="Guillou S."/>
            <person name="Cros-Aarteil S."/>
            <person name="Calhoun S."/>
            <person name="Haridas S."/>
            <person name="Kuo A."/>
            <person name="Mondo S."/>
            <person name="Pangilinan J."/>
            <person name="Riley R."/>
            <person name="Labutti K."/>
            <person name="Andreopoulos B."/>
            <person name="Lipzen A."/>
            <person name="Chen C."/>
            <person name="Yanf M."/>
            <person name="Daum C."/>
            <person name="Ng V."/>
            <person name="Clum A."/>
            <person name="Ohm R."/>
            <person name="Martin F."/>
            <person name="Silar P."/>
            <person name="Natvig D."/>
            <person name="Lalanne C."/>
            <person name="Gautier V."/>
            <person name="Ament-Velasquez S.L."/>
            <person name="Kruys A."/>
            <person name="Hutchinson M.I."/>
            <person name="Powell A.J."/>
            <person name="Barry K."/>
            <person name="Miller A.N."/>
            <person name="Grigoriev I.V."/>
            <person name="Debuchy R."/>
            <person name="Gladieux P."/>
            <person name="Thoren M.H."/>
            <person name="Johannesson H."/>
        </authorList>
    </citation>
    <scope>NUCLEOTIDE SEQUENCE</scope>
    <source>
        <strain evidence="2">PSN243</strain>
    </source>
</reference>
<gene>
    <name evidence="2" type="ORF">QBC34DRAFT_423934</name>
</gene>
<keyword evidence="3" id="KW-1185">Reference proteome</keyword>
<proteinExistence type="predicted"/>
<accession>A0AAV9GTA2</accession>
<evidence type="ECO:0000313" key="2">
    <source>
        <dbReference type="EMBL" id="KAK4451526.1"/>
    </source>
</evidence>
<evidence type="ECO:0000313" key="3">
    <source>
        <dbReference type="Proteomes" id="UP001321760"/>
    </source>
</evidence>